<dbReference type="GO" id="GO:0051539">
    <property type="term" value="F:4 iron, 4 sulfur cluster binding"/>
    <property type="evidence" value="ECO:0007669"/>
    <property type="project" value="UniProtKB-KW"/>
</dbReference>
<keyword evidence="15" id="KW-1185">Reference proteome</keyword>
<dbReference type="GO" id="GO:1903457">
    <property type="term" value="P:lactate catabolic process"/>
    <property type="evidence" value="ECO:0007669"/>
    <property type="project" value="TreeGrafter"/>
</dbReference>
<comment type="similarity">
    <text evidence="11">In the N-terminal section; belongs to the FAD-binding oxidoreductase/transferase type 4 family.</text>
</comment>
<comment type="cofactor">
    <cofactor evidence="1">
        <name>FAD</name>
        <dbReference type="ChEBI" id="CHEBI:57692"/>
    </cofactor>
</comment>
<comment type="catalytic activity">
    <reaction evidence="10">
        <text>(R)-2-hydroxyglutarate + A = 2-oxoglutarate + AH2</text>
        <dbReference type="Rhea" id="RHEA:38295"/>
        <dbReference type="ChEBI" id="CHEBI:13193"/>
        <dbReference type="ChEBI" id="CHEBI:15801"/>
        <dbReference type="ChEBI" id="CHEBI:16810"/>
        <dbReference type="ChEBI" id="CHEBI:17499"/>
        <dbReference type="EC" id="1.1.99.39"/>
    </reaction>
    <physiologicalReaction direction="left-to-right" evidence="10">
        <dbReference type="Rhea" id="RHEA:38296"/>
    </physiologicalReaction>
</comment>
<evidence type="ECO:0000256" key="10">
    <source>
        <dbReference type="ARBA" id="ARBA00051291"/>
    </source>
</evidence>
<evidence type="ECO:0000313" key="14">
    <source>
        <dbReference type="EMBL" id="ONG58279.1"/>
    </source>
</evidence>
<name>A0A1V2H9F1_9PROT</name>
<dbReference type="InterPro" id="IPR016164">
    <property type="entry name" value="FAD-linked_Oxase-like_C"/>
</dbReference>
<accession>A0A1V2H9F1</accession>
<evidence type="ECO:0000259" key="13">
    <source>
        <dbReference type="PROSITE" id="PS51387"/>
    </source>
</evidence>
<dbReference type="AlphaFoldDB" id="A0A1V2H9F1"/>
<evidence type="ECO:0000256" key="7">
    <source>
        <dbReference type="ARBA" id="ARBA00023004"/>
    </source>
</evidence>
<dbReference type="Proteomes" id="UP000188879">
    <property type="component" value="Unassembled WGS sequence"/>
</dbReference>
<reference evidence="14 15" key="1">
    <citation type="submission" date="2016-10" db="EMBL/GenBank/DDBJ databases">
        <title>Draft Genome sequence of Roseomonas sp. strain M3.</title>
        <authorList>
            <person name="Subhash Y."/>
            <person name="Lee S."/>
        </authorList>
    </citation>
    <scope>NUCLEOTIDE SEQUENCE [LARGE SCALE GENOMIC DNA]</scope>
    <source>
        <strain evidence="14 15">M3</strain>
    </source>
</reference>
<evidence type="ECO:0000256" key="8">
    <source>
        <dbReference type="ARBA" id="ARBA00023014"/>
    </source>
</evidence>
<dbReference type="FunFam" id="3.30.70.2740:FF:000003">
    <property type="entry name" value="Oxidoreductase, FAD-binding, putative"/>
    <property type="match status" value="1"/>
</dbReference>
<evidence type="ECO:0000313" key="15">
    <source>
        <dbReference type="Proteomes" id="UP000188879"/>
    </source>
</evidence>
<evidence type="ECO:0000256" key="12">
    <source>
        <dbReference type="ARBA" id="ARBA00067680"/>
    </source>
</evidence>
<dbReference type="EC" id="1.1.99.39" evidence="9"/>
<dbReference type="InterPro" id="IPR017896">
    <property type="entry name" value="4Fe4S_Fe-S-bd"/>
</dbReference>
<keyword evidence="8" id="KW-0411">Iron-sulfur</keyword>
<dbReference type="Gene3D" id="3.30.70.2740">
    <property type="match status" value="1"/>
</dbReference>
<dbReference type="RefSeq" id="WP_076955866.1">
    <property type="nucleotide sequence ID" value="NZ_MLCO01000019.1"/>
</dbReference>
<keyword evidence="5" id="KW-0274">FAD</keyword>
<dbReference type="GO" id="GO:0004458">
    <property type="term" value="F:D-lactate dehydrogenase (cytochrome) activity"/>
    <property type="evidence" value="ECO:0007669"/>
    <property type="project" value="TreeGrafter"/>
</dbReference>
<evidence type="ECO:0000256" key="6">
    <source>
        <dbReference type="ARBA" id="ARBA00023002"/>
    </source>
</evidence>
<dbReference type="InterPro" id="IPR017900">
    <property type="entry name" value="4Fe4S_Fe_S_CS"/>
</dbReference>
<evidence type="ECO:0000256" key="9">
    <source>
        <dbReference type="ARBA" id="ARBA00039003"/>
    </source>
</evidence>
<feature type="domain" description="FAD-binding PCMH-type" evidence="13">
    <location>
        <begin position="48"/>
        <end position="280"/>
    </location>
</feature>
<dbReference type="SUPFAM" id="SSF56176">
    <property type="entry name" value="FAD-binding/transporter-associated domain-like"/>
    <property type="match status" value="1"/>
</dbReference>
<dbReference type="EMBL" id="MLCO01000019">
    <property type="protein sequence ID" value="ONG58279.1"/>
    <property type="molecule type" value="Genomic_DNA"/>
</dbReference>
<keyword evidence="7" id="KW-0408">Iron</keyword>
<dbReference type="InterPro" id="IPR036318">
    <property type="entry name" value="FAD-bd_PCMH-like_sf"/>
</dbReference>
<evidence type="ECO:0000256" key="5">
    <source>
        <dbReference type="ARBA" id="ARBA00022827"/>
    </source>
</evidence>
<dbReference type="OrthoDB" id="9815648at2"/>
<dbReference type="Pfam" id="PF02913">
    <property type="entry name" value="FAD-oxidase_C"/>
    <property type="match status" value="1"/>
</dbReference>
<dbReference type="InterPro" id="IPR016166">
    <property type="entry name" value="FAD-bd_PCMH"/>
</dbReference>
<dbReference type="PANTHER" id="PTHR11748:SF119">
    <property type="entry name" value="D-2-HYDROXYGLUTARATE DEHYDROGENASE"/>
    <property type="match status" value="1"/>
</dbReference>
<evidence type="ECO:0000256" key="4">
    <source>
        <dbReference type="ARBA" id="ARBA00022723"/>
    </source>
</evidence>
<dbReference type="Pfam" id="PF13183">
    <property type="entry name" value="Fer4_8"/>
    <property type="match status" value="1"/>
</dbReference>
<dbReference type="InterPro" id="IPR016169">
    <property type="entry name" value="FAD-bd_PCMH_sub2"/>
</dbReference>
<dbReference type="PANTHER" id="PTHR11748">
    <property type="entry name" value="D-LACTATE DEHYDROGENASE"/>
    <property type="match status" value="1"/>
</dbReference>
<dbReference type="GO" id="GO:0046872">
    <property type="term" value="F:metal ion binding"/>
    <property type="evidence" value="ECO:0007669"/>
    <property type="project" value="UniProtKB-KW"/>
</dbReference>
<dbReference type="PROSITE" id="PS00198">
    <property type="entry name" value="4FE4S_FER_1"/>
    <property type="match status" value="1"/>
</dbReference>
<evidence type="ECO:0000256" key="3">
    <source>
        <dbReference type="ARBA" id="ARBA00022630"/>
    </source>
</evidence>
<dbReference type="InterPro" id="IPR004113">
    <property type="entry name" value="FAD-bd_oxidored_4_C"/>
</dbReference>
<dbReference type="GO" id="GO:0008720">
    <property type="term" value="F:D-lactate dehydrogenase (NAD+) activity"/>
    <property type="evidence" value="ECO:0007669"/>
    <property type="project" value="TreeGrafter"/>
</dbReference>
<evidence type="ECO:0000256" key="1">
    <source>
        <dbReference type="ARBA" id="ARBA00001974"/>
    </source>
</evidence>
<keyword evidence="4" id="KW-0479">Metal-binding</keyword>
<dbReference type="SUPFAM" id="SSF55103">
    <property type="entry name" value="FAD-linked oxidases, C-terminal domain"/>
    <property type="match status" value="1"/>
</dbReference>
<comment type="caution">
    <text evidence="14">The sequence shown here is derived from an EMBL/GenBank/DDBJ whole genome shotgun (WGS) entry which is preliminary data.</text>
</comment>
<keyword evidence="6" id="KW-0560">Oxidoreductase</keyword>
<proteinExistence type="inferred from homology"/>
<dbReference type="Gene3D" id="3.30.465.10">
    <property type="match status" value="1"/>
</dbReference>
<keyword evidence="3" id="KW-0285">Flavoprotein</keyword>
<evidence type="ECO:0000256" key="11">
    <source>
        <dbReference type="ARBA" id="ARBA00060924"/>
    </source>
</evidence>
<protein>
    <recommendedName>
        <fullName evidence="12">D-2-hydroxyglutarate dehydrogenase</fullName>
        <ecNumber evidence="9">1.1.99.39</ecNumber>
    </recommendedName>
</protein>
<evidence type="ECO:0000256" key="2">
    <source>
        <dbReference type="ARBA" id="ARBA00022485"/>
    </source>
</evidence>
<dbReference type="InterPro" id="IPR006094">
    <property type="entry name" value="Oxid_FAD_bind_N"/>
</dbReference>
<keyword evidence="2" id="KW-0004">4Fe-4S</keyword>
<dbReference type="SUPFAM" id="SSF46548">
    <property type="entry name" value="alpha-helical ferredoxin"/>
    <property type="match status" value="1"/>
</dbReference>
<dbReference type="GO" id="GO:0071949">
    <property type="term" value="F:FAD binding"/>
    <property type="evidence" value="ECO:0007669"/>
    <property type="project" value="InterPro"/>
</dbReference>
<sequence length="1015" mass="110177">MIPRLADLPAPAAPALAFLDELRLRGFAGDISAGFDDRLMMATDNSIYQRQPQAVVFPRGVEDLQRIARVSADPRFHGVAVGPRGGGTGTNGQSLTDGIVVDVSRHMNRILEINAEEGWVRVEPGLVKDALNAAIKPLGLFFAPECSTSNRATLGGMISTDACGQGSCLYGKTRDHVLALSVVLMDGTLWESRPLTDAELAPIARRQDMVGAIHRVADGIFREHAALIAERFPPLNRCLTGYDLAHLRDEQGRFNLNSLLCGSEGTLAMIAEARIQVLPIPKRSALVNLRYASFDAALRDAQLLMALGAASVETVDSKVLGLARGDIVWSGIAEFFPDDPEGAAAGINLIEFVGNSEEEVRRTLDPVEEKLKAEIGTAGRRGYTVAWDAAGERIQGMRKRGVGLLGNMKGDKRPIPFVEDTAVPPENLADYIAEFRAALDRRGLEYGMFGHVDAGVLHVRPAIDMKAEGAEQLIRAVSDEVFHLTRKYGGLLWGEHGKGVRSEYVPEVFGPLYPCLQAVKAAFDPRNQLNPGKIAAPDGEALLAIDRVPMRGQLDRTIPAGVRAAYDEALHCNGNGACFNYDLQDAMCPSFKVTGDRRHSPKGRASLFREWLRQLSAAGIDPTQEAARLDRGASLRDWPARLRATLALKRGEEDFSHQVKEAMDGCLACKSCTGQCPIKVDVPSFRAKFLELYHGRYLRPLKDHLLGQMERALPFAARMPALANFALGSPLGKAIGKKLGLVDAPLLTGIDLLRQAARRGVLLASREALAAIPAAERERHVVIVQDAFTSHFETGLVLDLAEALSRLGFTPWLAPFRPNGKPLHVHGFLGAFRRQAGANAAMLRELAATGIGLIGLDPSMTLAYRSSDYAGLDAPEVLLPQEWLARRLALLPQLPPGEGFSLLPHCTERTNATASLKDWQAVFMRLGTPLTILASGCCGMAGTYGHEADHQETSAQLYALSWQKHVAKHGDRLLASGYSCRSQVKRLDKQLLQHPIQALLARLQQAPGEQLPKAA</sequence>
<dbReference type="Pfam" id="PF01565">
    <property type="entry name" value="FAD_binding_4"/>
    <property type="match status" value="1"/>
</dbReference>
<dbReference type="GO" id="GO:0051990">
    <property type="term" value="F:(R)-2-hydroxyglutarate dehydrogenase activity"/>
    <property type="evidence" value="ECO:0007669"/>
    <property type="project" value="UniProtKB-EC"/>
</dbReference>
<gene>
    <name evidence="14" type="ORF">BKE38_02815</name>
</gene>
<organism evidence="14 15">
    <name type="scientific">Teichococcus deserti</name>
    <dbReference type="NCBI Taxonomy" id="1817963"/>
    <lineage>
        <taxon>Bacteria</taxon>
        <taxon>Pseudomonadati</taxon>
        <taxon>Pseudomonadota</taxon>
        <taxon>Alphaproteobacteria</taxon>
        <taxon>Acetobacterales</taxon>
        <taxon>Roseomonadaceae</taxon>
        <taxon>Roseomonas</taxon>
    </lineage>
</organism>
<dbReference type="PROSITE" id="PS51387">
    <property type="entry name" value="FAD_PCMH"/>
    <property type="match status" value="1"/>
</dbReference>